<keyword evidence="8" id="KW-1185">Reference proteome</keyword>
<dbReference type="NCBIfam" id="TIGR01167">
    <property type="entry name" value="LPXTG_anchor"/>
    <property type="match status" value="1"/>
</dbReference>
<accession>A0ABY7WY40</accession>
<dbReference type="Proteomes" id="UP001220377">
    <property type="component" value="Chromosome"/>
</dbReference>
<evidence type="ECO:0000256" key="2">
    <source>
        <dbReference type="ARBA" id="ARBA00022525"/>
    </source>
</evidence>
<keyword evidence="4" id="KW-0572">Peptidoglycan-anchor</keyword>
<evidence type="ECO:0000313" key="8">
    <source>
        <dbReference type="Proteomes" id="UP001220377"/>
    </source>
</evidence>
<gene>
    <name evidence="7" type="ORF">PQ472_00950</name>
</gene>
<name>A0ABY7WY40_9LACO</name>
<keyword evidence="3" id="KW-0732">Signal</keyword>
<proteinExistence type="predicted"/>
<evidence type="ECO:0000259" key="6">
    <source>
        <dbReference type="Pfam" id="PF00746"/>
    </source>
</evidence>
<evidence type="ECO:0000256" key="3">
    <source>
        <dbReference type="ARBA" id="ARBA00022729"/>
    </source>
</evidence>
<dbReference type="Pfam" id="PF00746">
    <property type="entry name" value="Gram_pos_anchor"/>
    <property type="match status" value="1"/>
</dbReference>
<evidence type="ECO:0000256" key="4">
    <source>
        <dbReference type="ARBA" id="ARBA00023088"/>
    </source>
</evidence>
<evidence type="ECO:0000256" key="1">
    <source>
        <dbReference type="ARBA" id="ARBA00022512"/>
    </source>
</evidence>
<feature type="domain" description="Gram-positive cocci surface proteins LPxTG" evidence="6">
    <location>
        <begin position="242"/>
        <end position="273"/>
    </location>
</feature>
<dbReference type="EMBL" id="CP117884">
    <property type="protein sequence ID" value="WDF82840.1"/>
    <property type="molecule type" value="Genomic_DNA"/>
</dbReference>
<keyword evidence="2" id="KW-0964">Secreted</keyword>
<feature type="region of interest" description="Disordered" evidence="5">
    <location>
        <begin position="106"/>
        <end position="193"/>
    </location>
</feature>
<feature type="compositionally biased region" description="Low complexity" evidence="5">
    <location>
        <begin position="110"/>
        <end position="162"/>
    </location>
</feature>
<keyword evidence="1" id="KW-0134">Cell wall</keyword>
<dbReference type="InterPro" id="IPR019931">
    <property type="entry name" value="LPXTG_anchor"/>
</dbReference>
<organism evidence="7 8">
    <name type="scientific">Lacticaseibacillus pabuli</name>
    <dbReference type="NCBI Taxonomy" id="3025672"/>
    <lineage>
        <taxon>Bacteria</taxon>
        <taxon>Bacillati</taxon>
        <taxon>Bacillota</taxon>
        <taxon>Bacilli</taxon>
        <taxon>Lactobacillales</taxon>
        <taxon>Lactobacillaceae</taxon>
        <taxon>Lacticaseibacillus</taxon>
    </lineage>
</organism>
<protein>
    <submittedName>
        <fullName evidence="7">LPXTG cell wall anchor domain-containing protein</fullName>
    </submittedName>
</protein>
<sequence>MLTNNQKKQFDIRQSGRKALQLGLVGLSIGTAALVAPAVSTSAADYVPAITQQQDGQPGMRMDHTASDPNYNRAQYWMSLTNPNNRWMTQVPEPVSVTAAKYYDNTKSATNTNNNGSTTTPTGGTTTTSPSIPVGPITTPTTPVTTNTPTQQPTQQNQQNVQANAKSTKPAVTHPTLPNTFGGTKSTTKPATTANPVNAKVAKRSNRNKTTLAYSNSRSVNQPQRLVASTGKSTLVTSRTATNTSTKQLPQTGNQTNIGMSVLGGLAFVASLFGLAEHSRHLIG</sequence>
<evidence type="ECO:0000313" key="7">
    <source>
        <dbReference type="EMBL" id="WDF82840.1"/>
    </source>
</evidence>
<reference evidence="7 8" key="1">
    <citation type="submission" date="2023-02" db="EMBL/GenBank/DDBJ databases">
        <title>Genome sequence of Lacticaseibacillus sp. KACC 23028.</title>
        <authorList>
            <person name="Kim S."/>
            <person name="Heo J."/>
            <person name="Kwon S.-W."/>
        </authorList>
    </citation>
    <scope>NUCLEOTIDE SEQUENCE [LARGE SCALE GENOMIC DNA]</scope>
    <source>
        <strain evidence="7 8">KACC 23028</strain>
    </source>
</reference>
<evidence type="ECO:0000256" key="5">
    <source>
        <dbReference type="SAM" id="MobiDB-lite"/>
    </source>
</evidence>
<feature type="compositionally biased region" description="Polar residues" evidence="5">
    <location>
        <begin position="176"/>
        <end position="193"/>
    </location>
</feature>
<dbReference type="RefSeq" id="WP_274260570.1">
    <property type="nucleotide sequence ID" value="NZ_CP117884.1"/>
</dbReference>